<dbReference type="SMART" id="SM00558">
    <property type="entry name" value="JmjC"/>
    <property type="match status" value="1"/>
</dbReference>
<proteinExistence type="predicted"/>
<evidence type="ECO:0000259" key="1">
    <source>
        <dbReference type="PROSITE" id="PS51184"/>
    </source>
</evidence>
<name>A0A7W3TMR1_9GAMM</name>
<dbReference type="PROSITE" id="PS51184">
    <property type="entry name" value="JMJC"/>
    <property type="match status" value="1"/>
</dbReference>
<dbReference type="SUPFAM" id="SSF51197">
    <property type="entry name" value="Clavaminate synthase-like"/>
    <property type="match status" value="1"/>
</dbReference>
<dbReference type="Pfam" id="PF13621">
    <property type="entry name" value="Cupin_8"/>
    <property type="match status" value="1"/>
</dbReference>
<organism evidence="2 3">
    <name type="scientific">Marilutibacter spongiae</name>
    <dbReference type="NCBI Taxonomy" id="2025720"/>
    <lineage>
        <taxon>Bacteria</taxon>
        <taxon>Pseudomonadati</taxon>
        <taxon>Pseudomonadota</taxon>
        <taxon>Gammaproteobacteria</taxon>
        <taxon>Lysobacterales</taxon>
        <taxon>Lysobacteraceae</taxon>
        <taxon>Marilutibacter</taxon>
    </lineage>
</organism>
<reference evidence="2 3" key="1">
    <citation type="submission" date="2020-08" db="EMBL/GenBank/DDBJ databases">
        <authorList>
            <person name="Xu S."/>
            <person name="Li A."/>
        </authorList>
    </citation>
    <scope>NUCLEOTIDE SEQUENCE [LARGE SCALE GENOMIC DNA]</scope>
    <source>
        <strain evidence="2 3">119BY6-57</strain>
    </source>
</reference>
<dbReference type="PANTHER" id="PTHR12461:SF105">
    <property type="entry name" value="HYPOXIA-INDUCIBLE FACTOR 1-ALPHA INHIBITOR"/>
    <property type="match status" value="1"/>
</dbReference>
<evidence type="ECO:0000313" key="2">
    <source>
        <dbReference type="EMBL" id="MBB1061196.1"/>
    </source>
</evidence>
<accession>A0A7W3TMR1</accession>
<dbReference type="Gene3D" id="2.60.120.10">
    <property type="entry name" value="Jelly Rolls"/>
    <property type="match status" value="1"/>
</dbReference>
<dbReference type="RefSeq" id="WP_182687798.1">
    <property type="nucleotide sequence ID" value="NZ_JACHTF010000012.1"/>
</dbReference>
<evidence type="ECO:0000313" key="3">
    <source>
        <dbReference type="Proteomes" id="UP000523196"/>
    </source>
</evidence>
<dbReference type="AlphaFoldDB" id="A0A7W3TMR1"/>
<comment type="caution">
    <text evidence="2">The sequence shown here is derived from an EMBL/GenBank/DDBJ whole genome shotgun (WGS) entry which is preliminary data.</text>
</comment>
<dbReference type="InterPro" id="IPR014710">
    <property type="entry name" value="RmlC-like_jellyroll"/>
</dbReference>
<feature type="domain" description="JmjC" evidence="1">
    <location>
        <begin position="114"/>
        <end position="273"/>
    </location>
</feature>
<protein>
    <submittedName>
        <fullName evidence="2">Cupin-like domain-containing protein</fullName>
    </submittedName>
</protein>
<dbReference type="PANTHER" id="PTHR12461">
    <property type="entry name" value="HYPOXIA-INDUCIBLE FACTOR 1 ALPHA INHIBITOR-RELATED"/>
    <property type="match status" value="1"/>
</dbReference>
<dbReference type="InterPro" id="IPR041667">
    <property type="entry name" value="Cupin_8"/>
</dbReference>
<gene>
    <name evidence="2" type="ORF">H4F98_11520</name>
</gene>
<sequence length="338" mass="37494">MDGTAIRTLRGIAADALPLDALVADGQPVVLEGIARDWPLVQAGLRSTQGAMACLRDLDAGLPIQYSRGGPEIGGRPFYSDDFTRLNFEVKRGRLGDVLDAIQDHLGDPRPPTYYVASLLVDWALPGFSRANGLGLEAHGIHAPASIWIGNRVVASCHFDAPENLACCAVGRRRFTLFSPDQVGNLYPGPLEPTPGGQVVSVVDFDAPDFERHPRFREALAHAQSATLAPGDAIFIPSMWWHHVRSLEPFNVLVNYWWRRSPEHLSSPLPALHHALWTIRDLPEREKQAWAHVFEYYVFGPAGRAGAHLPEEARDMLGPMDDTRARRMRAMLLNRLNR</sequence>
<dbReference type="Proteomes" id="UP000523196">
    <property type="component" value="Unassembled WGS sequence"/>
</dbReference>
<dbReference type="InterPro" id="IPR003347">
    <property type="entry name" value="JmjC_dom"/>
</dbReference>
<dbReference type="EMBL" id="JACHTF010000012">
    <property type="protein sequence ID" value="MBB1061196.1"/>
    <property type="molecule type" value="Genomic_DNA"/>
</dbReference>
<keyword evidence="3" id="KW-1185">Reference proteome</keyword>